<sequence>MSSLHQTGWQAVQFCHRTKTRLEEALIRDMLFAEDTEVATQTQEGQSLLIKCFCKAYMDFGLTFQACLPVSKNTSCTGLAMRHLEEKRISKDILYGELSSGRRSTESCDVKT</sequence>
<evidence type="ECO:0000313" key="1">
    <source>
        <dbReference type="EMBL" id="GFO29523.1"/>
    </source>
</evidence>
<gene>
    <name evidence="1" type="ORF">PoB_005602800</name>
</gene>
<name>A0AAV4CDM6_9GAST</name>
<dbReference type="Proteomes" id="UP000735302">
    <property type="component" value="Unassembled WGS sequence"/>
</dbReference>
<organism evidence="1 2">
    <name type="scientific">Plakobranchus ocellatus</name>
    <dbReference type="NCBI Taxonomy" id="259542"/>
    <lineage>
        <taxon>Eukaryota</taxon>
        <taxon>Metazoa</taxon>
        <taxon>Spiralia</taxon>
        <taxon>Lophotrochozoa</taxon>
        <taxon>Mollusca</taxon>
        <taxon>Gastropoda</taxon>
        <taxon>Heterobranchia</taxon>
        <taxon>Euthyneura</taxon>
        <taxon>Panpulmonata</taxon>
        <taxon>Sacoglossa</taxon>
        <taxon>Placobranchoidea</taxon>
        <taxon>Plakobranchidae</taxon>
        <taxon>Plakobranchus</taxon>
    </lineage>
</organism>
<reference evidence="1 2" key="1">
    <citation type="journal article" date="2021" name="Elife">
        <title>Chloroplast acquisition without the gene transfer in kleptoplastic sea slugs, Plakobranchus ocellatus.</title>
        <authorList>
            <person name="Maeda T."/>
            <person name="Takahashi S."/>
            <person name="Yoshida T."/>
            <person name="Shimamura S."/>
            <person name="Takaki Y."/>
            <person name="Nagai Y."/>
            <person name="Toyoda A."/>
            <person name="Suzuki Y."/>
            <person name="Arimoto A."/>
            <person name="Ishii H."/>
            <person name="Satoh N."/>
            <person name="Nishiyama T."/>
            <person name="Hasebe M."/>
            <person name="Maruyama T."/>
            <person name="Minagawa J."/>
            <person name="Obokata J."/>
            <person name="Shigenobu S."/>
        </authorList>
    </citation>
    <scope>NUCLEOTIDE SEQUENCE [LARGE SCALE GENOMIC DNA]</scope>
</reference>
<keyword evidence="2" id="KW-1185">Reference proteome</keyword>
<dbReference type="EMBL" id="BLXT01006163">
    <property type="protein sequence ID" value="GFO29523.1"/>
    <property type="molecule type" value="Genomic_DNA"/>
</dbReference>
<accession>A0AAV4CDM6</accession>
<dbReference type="AlphaFoldDB" id="A0AAV4CDM6"/>
<protein>
    <submittedName>
        <fullName evidence="1">Uncharacterized protein</fullName>
    </submittedName>
</protein>
<comment type="caution">
    <text evidence="1">The sequence shown here is derived from an EMBL/GenBank/DDBJ whole genome shotgun (WGS) entry which is preliminary data.</text>
</comment>
<proteinExistence type="predicted"/>
<evidence type="ECO:0000313" key="2">
    <source>
        <dbReference type="Proteomes" id="UP000735302"/>
    </source>
</evidence>